<dbReference type="FunFam" id="3.40.630.30:FF:000064">
    <property type="entry name" value="GNAT family acetyltransferase"/>
    <property type="match status" value="1"/>
</dbReference>
<reference evidence="5 6" key="1">
    <citation type="submission" date="2016-11" db="EMBL/GenBank/DDBJ databases">
        <authorList>
            <person name="Jaros S."/>
            <person name="Januszkiewicz K."/>
            <person name="Wedrychowicz H."/>
        </authorList>
    </citation>
    <scope>NUCLEOTIDE SEQUENCE [LARGE SCALE GENOMIC DNA]</scope>
    <source>
        <strain evidence="5 6">ATCC 23634</strain>
    </source>
</reference>
<dbReference type="InterPro" id="IPR051016">
    <property type="entry name" value="Diverse_Substrate_AcTransf"/>
</dbReference>
<sequence length="157" mass="17619">MRRIRRAIAGDAQQVLTFIRGLAEYERLLDQVAATAEGLDRDLFCANPRAFCDFVEVDGVPVGFAVWYYSFSTFQGRHGIYLQDLYVEPSARGGGHGKALLQHLAGICQREGLGRLDWQVLDWNAPSIAFYEAMGARIMHEWKNCRVDGPALEALAR</sequence>
<dbReference type="PROSITE" id="PS51186">
    <property type="entry name" value="GNAT"/>
    <property type="match status" value="1"/>
</dbReference>
<accession>A0A1K2HVP2</accession>
<protein>
    <submittedName>
        <fullName evidence="5">Ribosomal protein S18 acetylase RimI</fullName>
    </submittedName>
</protein>
<dbReference type="InterPro" id="IPR000182">
    <property type="entry name" value="GNAT_dom"/>
</dbReference>
<keyword evidence="5" id="KW-0689">Ribosomal protein</keyword>
<dbReference type="EMBL" id="FPKU01000001">
    <property type="protein sequence ID" value="SFZ82809.1"/>
    <property type="molecule type" value="Genomic_DNA"/>
</dbReference>
<proteinExistence type="inferred from homology"/>
<dbReference type="Pfam" id="PF00583">
    <property type="entry name" value="Acetyltransf_1"/>
    <property type="match status" value="1"/>
</dbReference>
<comment type="similarity">
    <text evidence="1">Belongs to the acetyltransferase family.</text>
</comment>
<name>A0A1K2HVP2_9HYPH</name>
<feature type="domain" description="N-acetyltransferase" evidence="4">
    <location>
        <begin position="2"/>
        <end position="157"/>
    </location>
</feature>
<evidence type="ECO:0000313" key="6">
    <source>
        <dbReference type="Proteomes" id="UP000183447"/>
    </source>
</evidence>
<dbReference type="RefSeq" id="WP_072340003.1">
    <property type="nucleotide sequence ID" value="NZ_FPKU01000001.1"/>
</dbReference>
<dbReference type="SUPFAM" id="SSF55729">
    <property type="entry name" value="Acyl-CoA N-acyltransferases (Nat)"/>
    <property type="match status" value="1"/>
</dbReference>
<dbReference type="GO" id="GO:0008080">
    <property type="term" value="F:N-acetyltransferase activity"/>
    <property type="evidence" value="ECO:0007669"/>
    <property type="project" value="TreeGrafter"/>
</dbReference>
<gene>
    <name evidence="5" type="ORF">SAMN02983003_1289</name>
</gene>
<dbReference type="Proteomes" id="UP000183447">
    <property type="component" value="Unassembled WGS sequence"/>
</dbReference>
<keyword evidence="2" id="KW-0808">Transferase</keyword>
<dbReference type="CDD" id="cd04301">
    <property type="entry name" value="NAT_SF"/>
    <property type="match status" value="1"/>
</dbReference>
<dbReference type="AlphaFoldDB" id="A0A1K2HVP2"/>
<keyword evidence="5" id="KW-0687">Ribonucleoprotein</keyword>
<organism evidence="5 6">
    <name type="scientific">Devosia enhydra</name>
    <dbReference type="NCBI Taxonomy" id="665118"/>
    <lineage>
        <taxon>Bacteria</taxon>
        <taxon>Pseudomonadati</taxon>
        <taxon>Pseudomonadota</taxon>
        <taxon>Alphaproteobacteria</taxon>
        <taxon>Hyphomicrobiales</taxon>
        <taxon>Devosiaceae</taxon>
        <taxon>Devosia</taxon>
    </lineage>
</organism>
<dbReference type="InterPro" id="IPR016181">
    <property type="entry name" value="Acyl_CoA_acyltransferase"/>
</dbReference>
<dbReference type="OrthoDB" id="9805924at2"/>
<keyword evidence="6" id="KW-1185">Reference proteome</keyword>
<dbReference type="GO" id="GO:0005840">
    <property type="term" value="C:ribosome"/>
    <property type="evidence" value="ECO:0007669"/>
    <property type="project" value="UniProtKB-KW"/>
</dbReference>
<evidence type="ECO:0000313" key="5">
    <source>
        <dbReference type="EMBL" id="SFZ82809.1"/>
    </source>
</evidence>
<dbReference type="PANTHER" id="PTHR10545">
    <property type="entry name" value="DIAMINE N-ACETYLTRANSFERASE"/>
    <property type="match status" value="1"/>
</dbReference>
<dbReference type="STRING" id="665118.SAMN02983003_1289"/>
<dbReference type="PANTHER" id="PTHR10545:SF29">
    <property type="entry name" value="GH14572P-RELATED"/>
    <property type="match status" value="1"/>
</dbReference>
<dbReference type="Gene3D" id="3.40.630.30">
    <property type="match status" value="1"/>
</dbReference>
<evidence type="ECO:0000259" key="4">
    <source>
        <dbReference type="PROSITE" id="PS51186"/>
    </source>
</evidence>
<evidence type="ECO:0000256" key="2">
    <source>
        <dbReference type="ARBA" id="ARBA00022679"/>
    </source>
</evidence>
<evidence type="ECO:0000256" key="3">
    <source>
        <dbReference type="ARBA" id="ARBA00023315"/>
    </source>
</evidence>
<evidence type="ECO:0000256" key="1">
    <source>
        <dbReference type="ARBA" id="ARBA00008694"/>
    </source>
</evidence>
<keyword evidence="3" id="KW-0012">Acyltransferase</keyword>